<feature type="transmembrane region" description="Helical" evidence="1">
    <location>
        <begin position="27"/>
        <end position="49"/>
    </location>
</feature>
<dbReference type="EMBL" id="MFGM01000073">
    <property type="protein sequence ID" value="OGF34355.1"/>
    <property type="molecule type" value="Genomic_DNA"/>
</dbReference>
<keyword evidence="1" id="KW-1133">Transmembrane helix</keyword>
<dbReference type="AlphaFoldDB" id="A0A1F5T5V3"/>
<gene>
    <name evidence="2" type="ORF">A2482_01180</name>
</gene>
<evidence type="ECO:0000256" key="1">
    <source>
        <dbReference type="SAM" id="Phobius"/>
    </source>
</evidence>
<reference evidence="2 3" key="1">
    <citation type="journal article" date="2016" name="Nat. Commun.">
        <title>Thousands of microbial genomes shed light on interconnected biogeochemical processes in an aquifer system.</title>
        <authorList>
            <person name="Anantharaman K."/>
            <person name="Brown C.T."/>
            <person name="Hug L.A."/>
            <person name="Sharon I."/>
            <person name="Castelle C.J."/>
            <person name="Probst A.J."/>
            <person name="Thomas B.C."/>
            <person name="Singh A."/>
            <person name="Wilkins M.J."/>
            <person name="Karaoz U."/>
            <person name="Brodie E.L."/>
            <person name="Williams K.H."/>
            <person name="Hubbard S.S."/>
            <person name="Banfield J.F."/>
        </authorList>
    </citation>
    <scope>NUCLEOTIDE SEQUENCE [LARGE SCALE GENOMIC DNA]</scope>
</reference>
<evidence type="ECO:0000313" key="2">
    <source>
        <dbReference type="EMBL" id="OGF34355.1"/>
    </source>
</evidence>
<comment type="caution">
    <text evidence="2">The sequence shown here is derived from an EMBL/GenBank/DDBJ whole genome shotgun (WGS) entry which is preliminary data.</text>
</comment>
<name>A0A1F5T5V3_9BACT</name>
<protein>
    <submittedName>
        <fullName evidence="2">Uncharacterized protein</fullName>
    </submittedName>
</protein>
<dbReference type="Proteomes" id="UP000178656">
    <property type="component" value="Unassembled WGS sequence"/>
</dbReference>
<organism evidence="2 3">
    <name type="scientific">Candidatus Falkowbacteria bacterium RIFOXYC2_FULL_48_21</name>
    <dbReference type="NCBI Taxonomy" id="1798005"/>
    <lineage>
        <taxon>Bacteria</taxon>
        <taxon>Candidatus Falkowiibacteriota</taxon>
    </lineage>
</organism>
<sequence length="62" mass="7136">MIGLLIAITLLLREGDGWRQAVLRLLVVTTAWLPMLIVVWFLYMISSAITEYDINKKEEVQS</sequence>
<evidence type="ECO:0000313" key="3">
    <source>
        <dbReference type="Proteomes" id="UP000178656"/>
    </source>
</evidence>
<proteinExistence type="predicted"/>
<accession>A0A1F5T5V3</accession>
<keyword evidence="1" id="KW-0472">Membrane</keyword>
<keyword evidence="1" id="KW-0812">Transmembrane</keyword>